<dbReference type="eggNOG" id="COG1196">
    <property type="taxonomic scope" value="Bacteria"/>
</dbReference>
<protein>
    <recommendedName>
        <fullName evidence="3">Nuclease SbcCD subunit C</fullName>
    </recommendedName>
</protein>
<dbReference type="STRING" id="537013.CLOSTMETH_01714"/>
<reference evidence="6 7" key="2">
    <citation type="submission" date="2009-02" db="EMBL/GenBank/DDBJ databases">
        <title>Draft genome sequence of Clostridium methylpentosum (DSM 5476).</title>
        <authorList>
            <person name="Sudarsanam P."/>
            <person name="Ley R."/>
            <person name="Guruge J."/>
            <person name="Turnbaugh P.J."/>
            <person name="Mahowald M."/>
            <person name="Liep D."/>
            <person name="Gordon J."/>
        </authorList>
    </citation>
    <scope>NUCLEOTIDE SEQUENCE [LARGE SCALE GENOMIC DNA]</scope>
    <source>
        <strain evidence="6 7">DSM 5476</strain>
    </source>
</reference>
<sequence length="662" mass="76440">MKLLKLSLTNFQGIPHAEFDFDGQSASIYGTNGTGKTTVFNAMTYLLFDKASTGERNYTPKTTDHDGNDVHFLNHIVEAVFQKEDGSRITLKKDYHEKYKTKRGASEKLMDGHGVDYFVDGVPVKEKQFNNMLCFEFGTIEQLKMLTMPDYFCESLDWRSRREILLQLCGDVTDEDVISSCEELGDLKKLLLKPGSADQYYSVDEYKLIANATKTKLNKQLQEIPGRIDEAQRAIPDTEGMELEAIQNKLDALYEEKSGYEAKKVTALSQDRMLAAINVKISEAEAGLKRAEAEYLRQQSEEGRSVYSEIDRLMEERAKLRDRLLDLEKKLRQGQKELGNLNDTRKRLMEEYRREKDRQWNDEDNFCPTCKRELPIEKIKKAKEEFYLQKSSRLEQINQKGKTEASKDLIASAEKEIQTNADGIRQTQKEIEQMDDRMDKLSSNLRQRPKFEFTDTYNQIFTEIHNLTLQKQNQEELSAKIVQKYDDQLAALQAKINEQENYKTMLEITQGQQRRIQDLQEQEQDLAGKFEEVQKGIYLCDLFVREKVSLLTSKINSRFRTVRFRLVQNLGSGGIQEVCEALVLDDSGNHTLFSSANKAAKLKAGLEVIHTLSVHWNRSMPVFVDNAESVVRLKREVDQLIRLVVSEKDLKLRTVIEEQEES</sequence>
<comment type="subunit">
    <text evidence="2">Heterodimer of SbcC and SbcD.</text>
</comment>
<evidence type="ECO:0000256" key="1">
    <source>
        <dbReference type="ARBA" id="ARBA00006930"/>
    </source>
</evidence>
<evidence type="ECO:0000313" key="6">
    <source>
        <dbReference type="EMBL" id="EEG30645.1"/>
    </source>
</evidence>
<dbReference type="AlphaFoldDB" id="C0ECZ3"/>
<dbReference type="Gene3D" id="3.40.50.300">
    <property type="entry name" value="P-loop containing nucleotide triphosphate hydrolases"/>
    <property type="match status" value="1"/>
</dbReference>
<dbReference type="PANTHER" id="PTHR32114:SF2">
    <property type="entry name" value="ABC TRANSPORTER ABCH.3"/>
    <property type="match status" value="1"/>
</dbReference>
<reference evidence="6 7" key="1">
    <citation type="submission" date="2009-01" db="EMBL/GenBank/DDBJ databases">
        <authorList>
            <person name="Fulton L."/>
            <person name="Clifton S."/>
            <person name="Fulton B."/>
            <person name="Xu J."/>
            <person name="Minx P."/>
            <person name="Pepin K.H."/>
            <person name="Johnson M."/>
            <person name="Bhonagiri V."/>
            <person name="Nash W.E."/>
            <person name="Mardis E.R."/>
            <person name="Wilson R.K."/>
        </authorList>
    </citation>
    <scope>NUCLEOTIDE SEQUENCE [LARGE SCALE GENOMIC DNA]</scope>
    <source>
        <strain evidence="6 7">DSM 5476</strain>
    </source>
</reference>
<evidence type="ECO:0000259" key="5">
    <source>
        <dbReference type="Pfam" id="PF13514"/>
    </source>
</evidence>
<dbReference type="HOGENOM" id="CLU_026083_2_0_9"/>
<dbReference type="EMBL" id="ACEC01000058">
    <property type="protein sequence ID" value="EEG30645.1"/>
    <property type="molecule type" value="Genomic_DNA"/>
</dbReference>
<proteinExistence type="inferred from homology"/>
<name>C0ECZ3_9FIRM</name>
<evidence type="ECO:0000256" key="4">
    <source>
        <dbReference type="SAM" id="Coils"/>
    </source>
</evidence>
<dbReference type="GO" id="GO:0016887">
    <property type="term" value="F:ATP hydrolysis activity"/>
    <property type="evidence" value="ECO:0007669"/>
    <property type="project" value="InterPro"/>
</dbReference>
<dbReference type="Pfam" id="PF13514">
    <property type="entry name" value="AAA_27"/>
    <property type="match status" value="1"/>
</dbReference>
<keyword evidence="4" id="KW-0175">Coiled coil</keyword>
<dbReference type="InterPro" id="IPR027417">
    <property type="entry name" value="P-loop_NTPase"/>
</dbReference>
<feature type="domain" description="YhaN AAA" evidence="5">
    <location>
        <begin position="1"/>
        <end position="136"/>
    </location>
</feature>
<evidence type="ECO:0000256" key="3">
    <source>
        <dbReference type="ARBA" id="ARBA00013368"/>
    </source>
</evidence>
<organism evidence="6 7">
    <name type="scientific">[Clostridium] methylpentosum DSM 5476</name>
    <dbReference type="NCBI Taxonomy" id="537013"/>
    <lineage>
        <taxon>Bacteria</taxon>
        <taxon>Bacillati</taxon>
        <taxon>Bacillota</taxon>
        <taxon>Clostridia</taxon>
        <taxon>Eubacteriales</taxon>
        <taxon>Oscillospiraceae</taxon>
        <taxon>Oscillospiraceae incertae sedis</taxon>
    </lineage>
</organism>
<dbReference type="GO" id="GO:0006302">
    <property type="term" value="P:double-strand break repair"/>
    <property type="evidence" value="ECO:0007669"/>
    <property type="project" value="InterPro"/>
</dbReference>
<gene>
    <name evidence="6" type="ORF">CLOSTMETH_01714</name>
</gene>
<comment type="caution">
    <text evidence="6">The sequence shown here is derived from an EMBL/GenBank/DDBJ whole genome shotgun (WGS) entry which is preliminary data.</text>
</comment>
<evidence type="ECO:0000256" key="2">
    <source>
        <dbReference type="ARBA" id="ARBA00011322"/>
    </source>
</evidence>
<dbReference type="InterPro" id="IPR038734">
    <property type="entry name" value="YhaN_AAA"/>
</dbReference>
<accession>C0ECZ3</accession>
<dbReference type="PANTHER" id="PTHR32114">
    <property type="entry name" value="ABC TRANSPORTER ABCH.3"/>
    <property type="match status" value="1"/>
</dbReference>
<evidence type="ECO:0000313" key="7">
    <source>
        <dbReference type="Proteomes" id="UP000003340"/>
    </source>
</evidence>
<dbReference type="SUPFAM" id="SSF52540">
    <property type="entry name" value="P-loop containing nucleoside triphosphate hydrolases"/>
    <property type="match status" value="1"/>
</dbReference>
<comment type="similarity">
    <text evidence="1">Belongs to the SMC family. SbcC subfamily.</text>
</comment>
<feature type="coiled-coil region" evidence="4">
    <location>
        <begin position="243"/>
        <end position="358"/>
    </location>
</feature>
<keyword evidence="7" id="KW-1185">Reference proteome</keyword>
<dbReference type="Proteomes" id="UP000003340">
    <property type="component" value="Unassembled WGS sequence"/>
</dbReference>